<feature type="transmembrane region" description="Helical" evidence="6">
    <location>
        <begin position="295"/>
        <end position="317"/>
    </location>
</feature>
<keyword evidence="4 6" id="KW-1133">Transmembrane helix</keyword>
<evidence type="ECO:0000256" key="2">
    <source>
        <dbReference type="ARBA" id="ARBA00022475"/>
    </source>
</evidence>
<evidence type="ECO:0000256" key="4">
    <source>
        <dbReference type="ARBA" id="ARBA00022989"/>
    </source>
</evidence>
<dbReference type="PANTHER" id="PTHR43124:SF3">
    <property type="entry name" value="CHLORAMPHENICOL EFFLUX PUMP RV0191"/>
    <property type="match status" value="1"/>
</dbReference>
<evidence type="ECO:0000313" key="8">
    <source>
        <dbReference type="EMBL" id="SHJ55237.1"/>
    </source>
</evidence>
<feature type="transmembrane region" description="Helical" evidence="6">
    <location>
        <begin position="44"/>
        <end position="62"/>
    </location>
</feature>
<feature type="transmembrane region" description="Helical" evidence="6">
    <location>
        <begin position="239"/>
        <end position="257"/>
    </location>
</feature>
<reference evidence="9" key="1">
    <citation type="submission" date="2016-11" db="EMBL/GenBank/DDBJ databases">
        <authorList>
            <person name="Varghese N."/>
            <person name="Submissions S."/>
        </authorList>
    </citation>
    <scope>NUCLEOTIDE SEQUENCE [LARGE SCALE GENOMIC DNA]</scope>
    <source>
        <strain evidence="9">DSM 100564</strain>
    </source>
</reference>
<dbReference type="GO" id="GO:0022857">
    <property type="term" value="F:transmembrane transporter activity"/>
    <property type="evidence" value="ECO:0007669"/>
    <property type="project" value="InterPro"/>
</dbReference>
<feature type="transmembrane region" description="Helical" evidence="6">
    <location>
        <begin position="95"/>
        <end position="117"/>
    </location>
</feature>
<evidence type="ECO:0000259" key="7">
    <source>
        <dbReference type="PROSITE" id="PS50850"/>
    </source>
</evidence>
<evidence type="ECO:0000256" key="5">
    <source>
        <dbReference type="ARBA" id="ARBA00023136"/>
    </source>
</evidence>
<dbReference type="InterPro" id="IPR036259">
    <property type="entry name" value="MFS_trans_sf"/>
</dbReference>
<dbReference type="STRING" id="1470563.SAMN05444000_11029"/>
<evidence type="ECO:0000256" key="6">
    <source>
        <dbReference type="SAM" id="Phobius"/>
    </source>
</evidence>
<feature type="transmembrane region" description="Helical" evidence="6">
    <location>
        <begin position="269"/>
        <end position="289"/>
    </location>
</feature>
<feature type="transmembrane region" description="Helical" evidence="6">
    <location>
        <begin position="329"/>
        <end position="349"/>
    </location>
</feature>
<feature type="transmembrane region" description="Helical" evidence="6">
    <location>
        <begin position="69"/>
        <end position="89"/>
    </location>
</feature>
<sequence length="390" mass="41010">MRPDLILLCFAYVLSQFFRAFLAVLTKVLDSDIGATSEDLAFASGVWFLVFAAMQIPVGAALDRIGPRLTSSVLLFIGGGGGALLFSYATTPAHITLAMGLIGIGCSPVLMASYYIFARSYPAAKFATLAALMLGVGSVGNLVASYPTAWAAEVIGWRMTLVALAIFSAATAVGLGLMVKDPPKAETTEKGSVLDLLKMPALWLMFPLMFVNYIPAAGIRGLWIGPYLSDVFDVSTSGIGTASLMMGVAMIAGTLSYGPADRIFGTRKWVVVMGNTLVGLACFALAVWISTGVVLSIAIMALIGFCGASFPVIIAHARSFIPPHLTGRGVTLLNLFGIGGVGVMQSVSGKLHGQMAETSPILAYQTLFAFFGVLSLLGVLIYLFSQDRTD</sequence>
<proteinExistence type="predicted"/>
<feature type="transmembrane region" description="Helical" evidence="6">
    <location>
        <begin position="361"/>
        <end position="384"/>
    </location>
</feature>
<dbReference type="GO" id="GO:0005886">
    <property type="term" value="C:plasma membrane"/>
    <property type="evidence" value="ECO:0007669"/>
    <property type="project" value="UniProtKB-SubCell"/>
</dbReference>
<keyword evidence="3 6" id="KW-0812">Transmembrane</keyword>
<name>A0A1M6K8Q1_9RHOB</name>
<keyword evidence="2" id="KW-1003">Cell membrane</keyword>
<dbReference type="Gene3D" id="1.20.1250.20">
    <property type="entry name" value="MFS general substrate transporter like domains"/>
    <property type="match status" value="2"/>
</dbReference>
<dbReference type="PANTHER" id="PTHR43124">
    <property type="entry name" value="PURINE EFFLUX PUMP PBUE"/>
    <property type="match status" value="1"/>
</dbReference>
<feature type="transmembrane region" description="Helical" evidence="6">
    <location>
        <begin position="155"/>
        <end position="179"/>
    </location>
</feature>
<dbReference type="Proteomes" id="UP000183982">
    <property type="component" value="Unassembled WGS sequence"/>
</dbReference>
<dbReference type="SUPFAM" id="SSF103473">
    <property type="entry name" value="MFS general substrate transporter"/>
    <property type="match status" value="1"/>
</dbReference>
<evidence type="ECO:0000313" key="9">
    <source>
        <dbReference type="Proteomes" id="UP000183982"/>
    </source>
</evidence>
<keyword evidence="5 6" id="KW-0472">Membrane</keyword>
<feature type="transmembrane region" description="Helical" evidence="6">
    <location>
        <begin position="129"/>
        <end position="149"/>
    </location>
</feature>
<dbReference type="InterPro" id="IPR011701">
    <property type="entry name" value="MFS"/>
</dbReference>
<dbReference type="EMBL" id="FQZQ01000010">
    <property type="protein sequence ID" value="SHJ55237.1"/>
    <property type="molecule type" value="Genomic_DNA"/>
</dbReference>
<feature type="domain" description="Major facilitator superfamily (MFS) profile" evidence="7">
    <location>
        <begin position="4"/>
        <end position="390"/>
    </location>
</feature>
<dbReference type="RefSeq" id="WP_073252399.1">
    <property type="nucleotide sequence ID" value="NZ_FQZQ01000010.1"/>
</dbReference>
<comment type="subcellular location">
    <subcellularLocation>
        <location evidence="1">Cell membrane</location>
        <topology evidence="1">Multi-pass membrane protein</topology>
    </subcellularLocation>
</comment>
<dbReference type="InterPro" id="IPR020846">
    <property type="entry name" value="MFS_dom"/>
</dbReference>
<keyword evidence="9" id="KW-1185">Reference proteome</keyword>
<organism evidence="8 9">
    <name type="scientific">Shimia gijangensis</name>
    <dbReference type="NCBI Taxonomy" id="1470563"/>
    <lineage>
        <taxon>Bacteria</taxon>
        <taxon>Pseudomonadati</taxon>
        <taxon>Pseudomonadota</taxon>
        <taxon>Alphaproteobacteria</taxon>
        <taxon>Rhodobacterales</taxon>
        <taxon>Roseobacteraceae</taxon>
    </lineage>
</organism>
<feature type="transmembrane region" description="Helical" evidence="6">
    <location>
        <begin position="200"/>
        <end position="219"/>
    </location>
</feature>
<gene>
    <name evidence="8" type="ORF">SAMN05444000_11029</name>
</gene>
<dbReference type="PROSITE" id="PS50850">
    <property type="entry name" value="MFS"/>
    <property type="match status" value="1"/>
</dbReference>
<dbReference type="Pfam" id="PF07690">
    <property type="entry name" value="MFS_1"/>
    <property type="match status" value="1"/>
</dbReference>
<dbReference type="AlphaFoldDB" id="A0A1M6K8Q1"/>
<evidence type="ECO:0000256" key="1">
    <source>
        <dbReference type="ARBA" id="ARBA00004651"/>
    </source>
</evidence>
<evidence type="ECO:0000256" key="3">
    <source>
        <dbReference type="ARBA" id="ARBA00022692"/>
    </source>
</evidence>
<dbReference type="OrthoDB" id="272777at2"/>
<accession>A0A1M6K8Q1</accession>
<dbReference type="InterPro" id="IPR050189">
    <property type="entry name" value="MFS_Efflux_Transporters"/>
</dbReference>
<protein>
    <submittedName>
        <fullName evidence="8">Major Facilitator Superfamily protein</fullName>
    </submittedName>
</protein>